<organism evidence="2 3">
    <name type="scientific">Hypocrea atroviridis (strain ATCC 20476 / IMI 206040)</name>
    <name type="common">Trichoderma atroviride</name>
    <dbReference type="NCBI Taxonomy" id="452589"/>
    <lineage>
        <taxon>Eukaryota</taxon>
        <taxon>Fungi</taxon>
        <taxon>Dikarya</taxon>
        <taxon>Ascomycota</taxon>
        <taxon>Pezizomycotina</taxon>
        <taxon>Sordariomycetes</taxon>
        <taxon>Hypocreomycetidae</taxon>
        <taxon>Hypocreales</taxon>
        <taxon>Hypocreaceae</taxon>
        <taxon>Trichoderma</taxon>
    </lineage>
</organism>
<evidence type="ECO:0000313" key="2">
    <source>
        <dbReference type="EMBL" id="EHK47860.1"/>
    </source>
</evidence>
<evidence type="ECO:0000256" key="1">
    <source>
        <dbReference type="SAM" id="MobiDB-lite"/>
    </source>
</evidence>
<dbReference type="EMBL" id="ABDG02000020">
    <property type="protein sequence ID" value="EHK47860.1"/>
    <property type="molecule type" value="Genomic_DNA"/>
</dbReference>
<dbReference type="Proteomes" id="UP000005426">
    <property type="component" value="Unassembled WGS sequence"/>
</dbReference>
<evidence type="ECO:0000313" key="3">
    <source>
        <dbReference type="Proteomes" id="UP000005426"/>
    </source>
</evidence>
<dbReference type="eggNOG" id="ENOG502RNJC">
    <property type="taxonomic scope" value="Eukaryota"/>
</dbReference>
<dbReference type="OrthoDB" id="5090952at2759"/>
<protein>
    <recommendedName>
        <fullName evidence="4">DUF676 domain-containing protein</fullName>
    </recommendedName>
</protein>
<comment type="caution">
    <text evidence="2">The sequence shown here is derived from an EMBL/GenBank/DDBJ whole genome shotgun (WGS) entry which is preliminary data.</text>
</comment>
<sequence length="297" mass="33351">MADIKENAKSAGKSPAFKFLTFLVGFQDVADHAATSPLLGKIRSLVPEAHIVHHSIYSQGPNSAPQQDDVHQEDDFSDGNNGVVKRSSLEHTMELYDLISPAWIEKEALNLLICIREASTQKGAKRSFPVLLAGYGFGGVIMKHAMVIANSTPSFYDVAIRVNSLVFVYTPGPLRQRTKWENDLIEMLNITQKDYHGRLSQIFQSLVDFVFQLTYVFHRFTGKYQITHWVKSTSEGELYTNNYPHYLEKVVSLSSDGTNDILRCAIENLAQLELLRDSFAPHNLLLDQSNGNSALQF</sequence>
<reference evidence="2 3" key="1">
    <citation type="journal article" date="2011" name="Genome Biol.">
        <title>Comparative genome sequence analysis underscores mycoparasitism as the ancestral life style of Trichoderma.</title>
        <authorList>
            <person name="Kubicek C.P."/>
            <person name="Herrera-Estrella A."/>
            <person name="Seidl-Seiboth V."/>
            <person name="Martinez D.A."/>
            <person name="Druzhinina I.S."/>
            <person name="Thon M."/>
            <person name="Zeilinger S."/>
            <person name="Casas-Flores S."/>
            <person name="Horwitz B.A."/>
            <person name="Mukherjee P.K."/>
            <person name="Mukherjee M."/>
            <person name="Kredics L."/>
            <person name="Alcaraz L.D."/>
            <person name="Aerts A."/>
            <person name="Antal Z."/>
            <person name="Atanasova L."/>
            <person name="Cervantes-Badillo M.G."/>
            <person name="Challacombe J."/>
            <person name="Chertkov O."/>
            <person name="McCluskey K."/>
            <person name="Coulpier F."/>
            <person name="Deshpande N."/>
            <person name="von Doehren H."/>
            <person name="Ebbole D.J."/>
            <person name="Esquivel-Naranjo E.U."/>
            <person name="Fekete E."/>
            <person name="Flipphi M."/>
            <person name="Glaser F."/>
            <person name="Gomez-Rodriguez E.Y."/>
            <person name="Gruber S."/>
            <person name="Han C."/>
            <person name="Henrissat B."/>
            <person name="Hermosa R."/>
            <person name="Hernandez-Onate M."/>
            <person name="Karaffa L."/>
            <person name="Kosti I."/>
            <person name="Le Crom S."/>
            <person name="Lindquist E."/>
            <person name="Lucas S."/>
            <person name="Luebeck M."/>
            <person name="Luebeck P.S."/>
            <person name="Margeot A."/>
            <person name="Metz B."/>
            <person name="Misra M."/>
            <person name="Nevalainen H."/>
            <person name="Omann M."/>
            <person name="Packer N."/>
            <person name="Perrone G."/>
            <person name="Uresti-Rivera E.E."/>
            <person name="Salamov A."/>
            <person name="Schmoll M."/>
            <person name="Seiboth B."/>
            <person name="Shapiro H."/>
            <person name="Sukno S."/>
            <person name="Tamayo-Ramos J.A."/>
            <person name="Tisch D."/>
            <person name="Wiest A."/>
            <person name="Wilkinson H.H."/>
            <person name="Zhang M."/>
            <person name="Coutinho P.M."/>
            <person name="Kenerley C.M."/>
            <person name="Monte E."/>
            <person name="Baker S.E."/>
            <person name="Grigoriev I.V."/>
        </authorList>
    </citation>
    <scope>NUCLEOTIDE SEQUENCE [LARGE SCALE GENOMIC DNA]</scope>
    <source>
        <strain evidence="3">ATCC 20476 / IMI 206040</strain>
    </source>
</reference>
<evidence type="ECO:0008006" key="4">
    <source>
        <dbReference type="Google" id="ProtNLM"/>
    </source>
</evidence>
<gene>
    <name evidence="2" type="ORF">TRIATDRAFT_306555</name>
</gene>
<feature type="compositionally biased region" description="Polar residues" evidence="1">
    <location>
        <begin position="57"/>
        <end position="66"/>
    </location>
</feature>
<feature type="region of interest" description="Disordered" evidence="1">
    <location>
        <begin position="57"/>
        <end position="83"/>
    </location>
</feature>
<name>G9NP75_HYPAI</name>
<dbReference type="HOGENOM" id="CLU_937076_0_0_1"/>
<proteinExistence type="predicted"/>
<keyword evidence="3" id="KW-1185">Reference proteome</keyword>
<accession>G9NP75</accession>
<dbReference type="AlphaFoldDB" id="G9NP75"/>